<evidence type="ECO:0000259" key="6">
    <source>
        <dbReference type="Pfam" id="PF03151"/>
    </source>
</evidence>
<comment type="caution">
    <text evidence="7">The sequence shown here is derived from an EMBL/GenBank/DDBJ whole genome shotgun (WGS) entry which is preliminary data.</text>
</comment>
<evidence type="ECO:0000256" key="4">
    <source>
        <dbReference type="ARBA" id="ARBA00023136"/>
    </source>
</evidence>
<dbReference type="Proteomes" id="UP001620626">
    <property type="component" value="Unassembled WGS sequence"/>
</dbReference>
<evidence type="ECO:0000313" key="7">
    <source>
        <dbReference type="EMBL" id="KAL3120674.1"/>
    </source>
</evidence>
<dbReference type="InterPro" id="IPR050186">
    <property type="entry name" value="TPT_transporter"/>
</dbReference>
<organism evidence="7 8">
    <name type="scientific">Heterodera trifolii</name>
    <dbReference type="NCBI Taxonomy" id="157864"/>
    <lineage>
        <taxon>Eukaryota</taxon>
        <taxon>Metazoa</taxon>
        <taxon>Ecdysozoa</taxon>
        <taxon>Nematoda</taxon>
        <taxon>Chromadorea</taxon>
        <taxon>Rhabditida</taxon>
        <taxon>Tylenchina</taxon>
        <taxon>Tylenchomorpha</taxon>
        <taxon>Tylenchoidea</taxon>
        <taxon>Heteroderidae</taxon>
        <taxon>Heteroderinae</taxon>
        <taxon>Heterodera</taxon>
    </lineage>
</organism>
<comment type="subcellular location">
    <subcellularLocation>
        <location evidence="1">Membrane</location>
        <topology evidence="1">Multi-pass membrane protein</topology>
    </subcellularLocation>
</comment>
<evidence type="ECO:0000256" key="5">
    <source>
        <dbReference type="SAM" id="Phobius"/>
    </source>
</evidence>
<feature type="transmembrane region" description="Helical" evidence="5">
    <location>
        <begin position="138"/>
        <end position="158"/>
    </location>
</feature>
<proteinExistence type="predicted"/>
<protein>
    <recommendedName>
        <fullName evidence="6">Sugar phosphate transporter domain-containing protein</fullName>
    </recommendedName>
</protein>
<dbReference type="GO" id="GO:0016020">
    <property type="term" value="C:membrane"/>
    <property type="evidence" value="ECO:0007669"/>
    <property type="project" value="UniProtKB-SubCell"/>
</dbReference>
<keyword evidence="2 5" id="KW-0812">Transmembrane</keyword>
<feature type="transmembrane region" description="Helical" evidence="5">
    <location>
        <begin position="231"/>
        <end position="254"/>
    </location>
</feature>
<feature type="transmembrane region" description="Helical" evidence="5">
    <location>
        <begin position="178"/>
        <end position="195"/>
    </location>
</feature>
<dbReference type="PANTHER" id="PTHR11132">
    <property type="entry name" value="SOLUTE CARRIER FAMILY 35"/>
    <property type="match status" value="1"/>
</dbReference>
<dbReference type="InterPro" id="IPR004853">
    <property type="entry name" value="Sugar_P_trans_dom"/>
</dbReference>
<evidence type="ECO:0000313" key="8">
    <source>
        <dbReference type="Proteomes" id="UP001620626"/>
    </source>
</evidence>
<feature type="transmembrane region" description="Helical" evidence="5">
    <location>
        <begin position="207"/>
        <end position="225"/>
    </location>
</feature>
<feature type="transmembrane region" description="Helical" evidence="5">
    <location>
        <begin position="35"/>
        <end position="59"/>
    </location>
</feature>
<keyword evidence="3 5" id="KW-1133">Transmembrane helix</keyword>
<dbReference type="Pfam" id="PF03151">
    <property type="entry name" value="TPT"/>
    <property type="match status" value="1"/>
</dbReference>
<dbReference type="AlphaFoldDB" id="A0ABD2LZN8"/>
<feature type="transmembrane region" description="Helical" evidence="5">
    <location>
        <begin position="106"/>
        <end position="126"/>
    </location>
</feature>
<feature type="transmembrane region" description="Helical" evidence="5">
    <location>
        <begin position="80"/>
        <end position="100"/>
    </location>
</feature>
<evidence type="ECO:0000256" key="2">
    <source>
        <dbReference type="ARBA" id="ARBA00022692"/>
    </source>
</evidence>
<feature type="domain" description="Sugar phosphate transporter" evidence="6">
    <location>
        <begin position="2"/>
        <end position="251"/>
    </location>
</feature>
<sequence length="279" mass="30608">MVTTVVVLLLLRQLRLISFPRLDSSIPRKIFPLPILYAVNLISGLGGTQRISLPMFTVLRRFSILLTMLLEYTMLGEVPTFGVKLSVFLMIFGSAVAAVFDLSFDLFGYVLISVNNIATAANGVYTKKKLDGKELGKSGLLFYNSLFMLIPLSAIILIHTEDTEKLLSFVENGHLTVSVWSFLALCCLGGILLNYSTVLCTSHNSALTTACVGPIKNMFVTYIGMFSSGDYVFNLTNFVAINISVLGSVLYTYVTMRKSQSKTARHVTVFPAEKAALIA</sequence>
<accession>A0ABD2LZN8</accession>
<reference evidence="7 8" key="1">
    <citation type="submission" date="2024-10" db="EMBL/GenBank/DDBJ databases">
        <authorList>
            <person name="Kim D."/>
        </authorList>
    </citation>
    <scope>NUCLEOTIDE SEQUENCE [LARGE SCALE GENOMIC DNA]</scope>
    <source>
        <strain evidence="7">BH-2024</strain>
    </source>
</reference>
<evidence type="ECO:0000256" key="1">
    <source>
        <dbReference type="ARBA" id="ARBA00004141"/>
    </source>
</evidence>
<keyword evidence="8" id="KW-1185">Reference proteome</keyword>
<gene>
    <name evidence="7" type="ORF">niasHT_007966</name>
</gene>
<evidence type="ECO:0000256" key="3">
    <source>
        <dbReference type="ARBA" id="ARBA00022989"/>
    </source>
</evidence>
<name>A0ABD2LZN8_9BILA</name>
<dbReference type="EMBL" id="JBICBT010000207">
    <property type="protein sequence ID" value="KAL3120674.1"/>
    <property type="molecule type" value="Genomic_DNA"/>
</dbReference>
<keyword evidence="4 5" id="KW-0472">Membrane</keyword>